<feature type="region of interest" description="Disordered" evidence="1">
    <location>
        <begin position="138"/>
        <end position="203"/>
    </location>
</feature>
<name>A0ABR1IDK2_9HYPO</name>
<feature type="domain" description="BTB" evidence="2">
    <location>
        <begin position="58"/>
        <end position="128"/>
    </location>
</feature>
<keyword evidence="4" id="KW-1185">Reference proteome</keyword>
<evidence type="ECO:0000256" key="1">
    <source>
        <dbReference type="SAM" id="MobiDB-lite"/>
    </source>
</evidence>
<organism evidence="3 4">
    <name type="scientific">Neonectria magnoliae</name>
    <dbReference type="NCBI Taxonomy" id="2732573"/>
    <lineage>
        <taxon>Eukaryota</taxon>
        <taxon>Fungi</taxon>
        <taxon>Dikarya</taxon>
        <taxon>Ascomycota</taxon>
        <taxon>Pezizomycotina</taxon>
        <taxon>Sordariomycetes</taxon>
        <taxon>Hypocreomycetidae</taxon>
        <taxon>Hypocreales</taxon>
        <taxon>Nectriaceae</taxon>
        <taxon>Neonectria</taxon>
    </lineage>
</organism>
<gene>
    <name evidence="3" type="ORF">QQZ08_002312</name>
</gene>
<dbReference type="SUPFAM" id="SSF54695">
    <property type="entry name" value="POZ domain"/>
    <property type="match status" value="1"/>
</dbReference>
<dbReference type="EMBL" id="JAZAVK010000014">
    <property type="protein sequence ID" value="KAK7431032.1"/>
    <property type="molecule type" value="Genomic_DNA"/>
</dbReference>
<dbReference type="PANTHER" id="PTHR47843:SF6">
    <property type="entry name" value="BTB DOMAIN-CONTAINING PROTEIN"/>
    <property type="match status" value="1"/>
</dbReference>
<feature type="compositionally biased region" description="Low complexity" evidence="1">
    <location>
        <begin position="155"/>
        <end position="174"/>
    </location>
</feature>
<dbReference type="Proteomes" id="UP001498421">
    <property type="component" value="Unassembled WGS sequence"/>
</dbReference>
<accession>A0ABR1IDK2</accession>
<reference evidence="3 4" key="1">
    <citation type="journal article" date="2025" name="Microbiol. Resour. Announc.">
        <title>Draft genome sequences for Neonectria magnoliae and Neonectria punicea, canker pathogens of Liriodendron tulipifera and Acer saccharum in West Virginia.</title>
        <authorList>
            <person name="Petronek H.M."/>
            <person name="Kasson M.T."/>
            <person name="Metheny A.M."/>
            <person name="Stauder C.M."/>
            <person name="Lovett B."/>
            <person name="Lynch S.C."/>
            <person name="Garnas J.R."/>
            <person name="Kasson L.R."/>
            <person name="Stajich J.E."/>
        </authorList>
    </citation>
    <scope>NUCLEOTIDE SEQUENCE [LARGE SCALE GENOMIC DNA]</scope>
    <source>
        <strain evidence="3 4">NRRL 64651</strain>
    </source>
</reference>
<dbReference type="PROSITE" id="PS50097">
    <property type="entry name" value="BTB"/>
    <property type="match status" value="1"/>
</dbReference>
<evidence type="ECO:0000259" key="2">
    <source>
        <dbReference type="PROSITE" id="PS50097"/>
    </source>
</evidence>
<protein>
    <recommendedName>
        <fullName evidence="2">BTB domain-containing protein</fullName>
    </recommendedName>
</protein>
<dbReference type="PANTHER" id="PTHR47843">
    <property type="entry name" value="BTB DOMAIN-CONTAINING PROTEIN-RELATED"/>
    <property type="match status" value="1"/>
</dbReference>
<dbReference type="InterPro" id="IPR011333">
    <property type="entry name" value="SKP1/BTB/POZ_sf"/>
</dbReference>
<comment type="caution">
    <text evidence="3">The sequence shown here is derived from an EMBL/GenBank/DDBJ whole genome shotgun (WGS) entry which is preliminary data.</text>
</comment>
<evidence type="ECO:0000313" key="3">
    <source>
        <dbReference type="EMBL" id="KAK7431032.1"/>
    </source>
</evidence>
<proteinExistence type="predicted"/>
<dbReference type="InterPro" id="IPR000210">
    <property type="entry name" value="BTB/POZ_dom"/>
</dbReference>
<dbReference type="CDD" id="cd18186">
    <property type="entry name" value="BTB_POZ_ZBTB_KLHL-like"/>
    <property type="match status" value="1"/>
</dbReference>
<sequence length="399" mass="44258">MAQNGESSGAAMDALSTHQHVVVLNSTYQDDNDALVERPLNAAEDLWLSTVDGRYSSHPIPIRVGTLHNMQTFHVHRDILTKAHWFQTALDGGFREADEQLIDLPEEDPAIFHFLVAFLYEERFDPIRSAASVLKPPLDKGKGLDLAPEPADDISGSSSSSSSSSDNSNSSGSGWQQRRRRTRVAVDGGVEGHGKRPGIHRPGCQCPQCITRQDASRCWQCGARPLRNNNDNNHNQRRHAGLLPGGLRRGINVTTTQHAPANDAPVRIEGEDMRTWLLTYELNLDVYICANRYLMDDFRSAVMRSCIDMLETAGTDAAHPQVLRLCQKLFAGVPETDPLLKMVLARVGFLQPMLWKRAPEETGEFLVENPELAAAILRETVMRHEATSQRPDLPSMEGA</sequence>
<dbReference type="Gene3D" id="3.30.710.10">
    <property type="entry name" value="Potassium Channel Kv1.1, Chain A"/>
    <property type="match status" value="1"/>
</dbReference>
<evidence type="ECO:0000313" key="4">
    <source>
        <dbReference type="Proteomes" id="UP001498421"/>
    </source>
</evidence>